<sequence>MRKVLILDTSILCVWLNVPGKTDCGPDQDKWDSHRVAEKIQAEEEDKTIFVLPLATIIETGNHIAQAQHSRRDRGLALADLMIKSANEETPWAAFSQQSELWSPKKLIGLAQNWPDLANQKLSLGDATIKDVAEFYANMGYRVEILTGDAGLKAYQPIEPMERPRRERHK</sequence>
<gene>
    <name evidence="1" type="ORF">QLH52_09135</name>
</gene>
<keyword evidence="2" id="KW-1185">Reference proteome</keyword>
<dbReference type="RefSeq" id="WP_319961317.1">
    <property type="nucleotide sequence ID" value="NZ_JAXARY010000007.1"/>
</dbReference>
<reference evidence="1 2" key="1">
    <citation type="submission" date="2023-11" db="EMBL/GenBank/DDBJ databases">
        <authorList>
            <person name="Ouyang M.-Y."/>
        </authorList>
    </citation>
    <scope>NUCLEOTIDE SEQUENCE [LARGE SCALE GENOMIC DNA]</scope>
    <source>
        <strain evidence="1 2">OY6</strain>
    </source>
</reference>
<dbReference type="EMBL" id="JAXARY010000007">
    <property type="protein sequence ID" value="MDX8127444.1"/>
    <property type="molecule type" value="Genomic_DNA"/>
</dbReference>
<protein>
    <recommendedName>
        <fullName evidence="3">PIN domain-containing protein</fullName>
    </recommendedName>
</protein>
<comment type="caution">
    <text evidence="1">The sequence shown here is derived from an EMBL/GenBank/DDBJ whole genome shotgun (WGS) entry which is preliminary data.</text>
</comment>
<name>A0ABU4UD89_9GAMM</name>
<evidence type="ECO:0008006" key="3">
    <source>
        <dbReference type="Google" id="ProtNLM"/>
    </source>
</evidence>
<evidence type="ECO:0000313" key="2">
    <source>
        <dbReference type="Proteomes" id="UP001284537"/>
    </source>
</evidence>
<evidence type="ECO:0000313" key="1">
    <source>
        <dbReference type="EMBL" id="MDX8127444.1"/>
    </source>
</evidence>
<accession>A0ABU4UD89</accession>
<proteinExistence type="predicted"/>
<organism evidence="1 2">
    <name type="scientific">Methylomonas defluvii</name>
    <dbReference type="NCBI Taxonomy" id="3045149"/>
    <lineage>
        <taxon>Bacteria</taxon>
        <taxon>Pseudomonadati</taxon>
        <taxon>Pseudomonadota</taxon>
        <taxon>Gammaproteobacteria</taxon>
        <taxon>Methylococcales</taxon>
        <taxon>Methylococcaceae</taxon>
        <taxon>Methylomonas</taxon>
    </lineage>
</organism>
<dbReference type="Proteomes" id="UP001284537">
    <property type="component" value="Unassembled WGS sequence"/>
</dbReference>